<evidence type="ECO:0000313" key="2">
    <source>
        <dbReference type="Proteomes" id="UP000189703"/>
    </source>
</evidence>
<dbReference type="Pfam" id="PF00078">
    <property type="entry name" value="RVT_1"/>
    <property type="match status" value="1"/>
</dbReference>
<dbReference type="Gene3D" id="3.30.70.270">
    <property type="match status" value="2"/>
</dbReference>
<evidence type="ECO:0000313" key="3">
    <source>
        <dbReference type="RefSeq" id="XP_019054292.1"/>
    </source>
</evidence>
<reference evidence="3" key="1">
    <citation type="submission" date="2025-08" db="UniProtKB">
        <authorList>
            <consortium name="RefSeq"/>
        </authorList>
    </citation>
    <scope>IDENTIFICATION</scope>
</reference>
<dbReference type="InterPro" id="IPR043128">
    <property type="entry name" value="Rev_trsase/Diguanyl_cyclase"/>
</dbReference>
<gene>
    <name evidence="3" type="primary">LOC109115086</name>
</gene>
<keyword evidence="2" id="KW-1185">Reference proteome</keyword>
<protein>
    <submittedName>
        <fullName evidence="3">Uncharacterized protein LOC109115086</fullName>
    </submittedName>
</protein>
<dbReference type="InterPro" id="IPR000477">
    <property type="entry name" value="RT_dom"/>
</dbReference>
<dbReference type="AlphaFoldDB" id="A0A1U8Q6S3"/>
<dbReference type="InterPro" id="IPR043502">
    <property type="entry name" value="DNA/RNA_pol_sf"/>
</dbReference>
<dbReference type="KEGG" id="nnu:109115086"/>
<dbReference type="InterPro" id="IPR051320">
    <property type="entry name" value="Viral_Replic_Matur_Polypro"/>
</dbReference>
<evidence type="ECO:0000259" key="1">
    <source>
        <dbReference type="Pfam" id="PF00078"/>
    </source>
</evidence>
<dbReference type="PANTHER" id="PTHR33064:SF37">
    <property type="entry name" value="RIBONUCLEASE H"/>
    <property type="match status" value="1"/>
</dbReference>
<feature type="domain" description="Reverse transcriptase" evidence="1">
    <location>
        <begin position="10"/>
        <end position="67"/>
    </location>
</feature>
<accession>A0A1U8Q6S3</accession>
<dbReference type="GeneID" id="109115086"/>
<dbReference type="Proteomes" id="UP000189703">
    <property type="component" value="Unplaced"/>
</dbReference>
<dbReference type="RefSeq" id="XP_019054292.1">
    <property type="nucleotide sequence ID" value="XM_019198747.1"/>
</dbReference>
<dbReference type="OMA" id="IASIDMM"/>
<organism evidence="2 3">
    <name type="scientific">Nelumbo nucifera</name>
    <name type="common">Sacred lotus</name>
    <dbReference type="NCBI Taxonomy" id="4432"/>
    <lineage>
        <taxon>Eukaryota</taxon>
        <taxon>Viridiplantae</taxon>
        <taxon>Streptophyta</taxon>
        <taxon>Embryophyta</taxon>
        <taxon>Tracheophyta</taxon>
        <taxon>Spermatophyta</taxon>
        <taxon>Magnoliopsida</taxon>
        <taxon>Proteales</taxon>
        <taxon>Nelumbonaceae</taxon>
        <taxon>Nelumbo</taxon>
    </lineage>
</organism>
<dbReference type="PANTHER" id="PTHR33064">
    <property type="entry name" value="POL PROTEIN"/>
    <property type="match status" value="1"/>
</dbReference>
<dbReference type="STRING" id="4432.A0A1U8Q6S3"/>
<sequence>MNRTLASHLCKFVVVFFDDILIYNANEEEHAQHLQQVLQCLEINQFYVKLSKCHFCQHSIDYLGHIVDERGVHADPRKVDTVLNWPPITTLKQLRGFLGLTGYYRRFIKGYAHTATPLTELLKKDQFK</sequence>
<proteinExistence type="predicted"/>
<name>A0A1U8Q6S3_NELNU</name>
<dbReference type="InParanoid" id="A0A1U8Q6S3"/>
<dbReference type="OrthoDB" id="415724at2759"/>
<dbReference type="SUPFAM" id="SSF56672">
    <property type="entry name" value="DNA/RNA polymerases"/>
    <property type="match status" value="1"/>
</dbReference>